<sequence length="228" mass="23290">MLFDLDGTLVDPAGGITGGILLALQLNGLEHPGDEALNLLVGPPLAIGLLTLPGMTEELLPRVIADYRAEYETHGLDASRVYSGIPALLDDLREAGCRLAVATSKPEPLARRLLAAKGLDVYFDSIHGSAPEEISGSPATAGKTRIVAAALQASGGGTENTVMVGDRLYDVEGARNNGLKAIGVSWGFAAAGELEAAGAVAVVHSPKELGHLLDSAAIDAGTHRGASA</sequence>
<dbReference type="InterPro" id="IPR036412">
    <property type="entry name" value="HAD-like_sf"/>
</dbReference>
<dbReference type="SFLD" id="SFLDG01129">
    <property type="entry name" value="C1.5:_HAD__Beta-PGM__Phosphata"/>
    <property type="match status" value="1"/>
</dbReference>
<dbReference type="AlphaFoldDB" id="A0A1R4GVG5"/>
<keyword evidence="1" id="KW-0378">Hydrolase</keyword>
<dbReference type="InterPro" id="IPR041492">
    <property type="entry name" value="HAD_2"/>
</dbReference>
<dbReference type="SUPFAM" id="SSF56784">
    <property type="entry name" value="HAD-like"/>
    <property type="match status" value="1"/>
</dbReference>
<dbReference type="PANTHER" id="PTHR43434">
    <property type="entry name" value="PHOSPHOGLYCOLATE PHOSPHATASE"/>
    <property type="match status" value="1"/>
</dbReference>
<dbReference type="EC" id="3.1.3.18" evidence="1"/>
<dbReference type="Gene3D" id="3.40.50.1000">
    <property type="entry name" value="HAD superfamily/HAD-like"/>
    <property type="match status" value="1"/>
</dbReference>
<proteinExistence type="predicted"/>
<evidence type="ECO:0000313" key="2">
    <source>
        <dbReference type="Proteomes" id="UP000195913"/>
    </source>
</evidence>
<organism evidence="1 2">
    <name type="scientific">Arthrobacter rhombi</name>
    <dbReference type="NCBI Taxonomy" id="71253"/>
    <lineage>
        <taxon>Bacteria</taxon>
        <taxon>Bacillati</taxon>
        <taxon>Actinomycetota</taxon>
        <taxon>Actinomycetes</taxon>
        <taxon>Micrococcales</taxon>
        <taxon>Micrococcaceae</taxon>
        <taxon>Arthrobacter</taxon>
    </lineage>
</organism>
<dbReference type="PANTHER" id="PTHR43434:SF20">
    <property type="entry name" value="5'-NUCLEOTIDASE"/>
    <property type="match status" value="1"/>
</dbReference>
<dbReference type="InterPro" id="IPR023198">
    <property type="entry name" value="PGP-like_dom2"/>
</dbReference>
<dbReference type="Gene3D" id="1.10.150.240">
    <property type="entry name" value="Putative phosphatase, domain 2"/>
    <property type="match status" value="1"/>
</dbReference>
<name>A0A1R4GVG5_9MICC</name>
<dbReference type="Proteomes" id="UP000195913">
    <property type="component" value="Unassembled WGS sequence"/>
</dbReference>
<accession>A0A1R4GVG5</accession>
<protein>
    <submittedName>
        <fullName evidence="1">Phosphoglycolate phosphatase</fullName>
        <ecNumber evidence="1">3.1.3.18</ecNumber>
    </submittedName>
</protein>
<dbReference type="InterPro" id="IPR050155">
    <property type="entry name" value="HAD-like_hydrolase_sf"/>
</dbReference>
<dbReference type="GO" id="GO:0008967">
    <property type="term" value="F:phosphoglycolate phosphatase activity"/>
    <property type="evidence" value="ECO:0007669"/>
    <property type="project" value="UniProtKB-EC"/>
</dbReference>
<reference evidence="1 2" key="1">
    <citation type="submission" date="2017-02" db="EMBL/GenBank/DDBJ databases">
        <authorList>
            <person name="Peterson S.W."/>
        </authorList>
    </citation>
    <scope>NUCLEOTIDE SEQUENCE [LARGE SCALE GENOMIC DNA]</scope>
    <source>
        <strain evidence="1 2">B Ar 00.02</strain>
    </source>
</reference>
<gene>
    <name evidence="1" type="ORF">FM101_14765</name>
</gene>
<dbReference type="InterPro" id="IPR023214">
    <property type="entry name" value="HAD_sf"/>
</dbReference>
<keyword evidence="2" id="KW-1185">Reference proteome</keyword>
<dbReference type="SFLD" id="SFLDS00003">
    <property type="entry name" value="Haloacid_Dehalogenase"/>
    <property type="match status" value="1"/>
</dbReference>
<dbReference type="Pfam" id="PF13419">
    <property type="entry name" value="HAD_2"/>
    <property type="match status" value="1"/>
</dbReference>
<dbReference type="GO" id="GO:0005829">
    <property type="term" value="C:cytosol"/>
    <property type="evidence" value="ECO:0007669"/>
    <property type="project" value="TreeGrafter"/>
</dbReference>
<dbReference type="EMBL" id="FUHW01000052">
    <property type="protein sequence ID" value="SJM72300.1"/>
    <property type="molecule type" value="Genomic_DNA"/>
</dbReference>
<evidence type="ECO:0000313" key="1">
    <source>
        <dbReference type="EMBL" id="SJM72300.1"/>
    </source>
</evidence>
<dbReference type="GO" id="GO:0004713">
    <property type="term" value="F:protein tyrosine kinase activity"/>
    <property type="evidence" value="ECO:0007669"/>
    <property type="project" value="TreeGrafter"/>
</dbReference>